<gene>
    <name evidence="6" type="ORF">DFA_06638</name>
</gene>
<dbReference type="STRING" id="1054147.F4Q1V2"/>
<dbReference type="GO" id="GO:0005524">
    <property type="term" value="F:ATP binding"/>
    <property type="evidence" value="ECO:0007669"/>
    <property type="project" value="UniProtKB-UniRule"/>
</dbReference>
<dbReference type="RefSeq" id="XP_004356864.1">
    <property type="nucleotide sequence ID" value="XM_004356811.1"/>
</dbReference>
<evidence type="ECO:0000256" key="3">
    <source>
        <dbReference type="ARBA" id="ARBA00022840"/>
    </source>
</evidence>
<keyword evidence="7" id="KW-1185">Reference proteome</keyword>
<dbReference type="InterPro" id="IPR016030">
    <property type="entry name" value="CblAdoTrfase-like"/>
</dbReference>
<evidence type="ECO:0000256" key="2">
    <source>
        <dbReference type="ARBA" id="ARBA00022741"/>
    </source>
</evidence>
<protein>
    <recommendedName>
        <fullName evidence="5">Cobalamin adenosyltransferase-like domain-containing protein</fullName>
    </recommendedName>
</protein>
<accession>F4Q1V2</accession>
<dbReference type="OMA" id="MAVEYCK"/>
<evidence type="ECO:0000259" key="5">
    <source>
        <dbReference type="Pfam" id="PF01923"/>
    </source>
</evidence>
<dbReference type="KEGG" id="dfa:DFA_06638"/>
<dbReference type="EMBL" id="GL883020">
    <property type="protein sequence ID" value="EGG17972.1"/>
    <property type="molecule type" value="Genomic_DNA"/>
</dbReference>
<dbReference type="SUPFAM" id="SSF89028">
    <property type="entry name" value="Cobalamin adenosyltransferase-like"/>
    <property type="match status" value="1"/>
</dbReference>
<dbReference type="InterPro" id="IPR029499">
    <property type="entry name" value="PduO-typ"/>
</dbReference>
<dbReference type="Pfam" id="PF01923">
    <property type="entry name" value="Cob_adeno_trans"/>
    <property type="match status" value="1"/>
</dbReference>
<dbReference type="Gene3D" id="1.20.1200.10">
    <property type="entry name" value="Cobalamin adenosyltransferase-like"/>
    <property type="match status" value="1"/>
</dbReference>
<sequence>MAVEYCKLKKNKRLIEKIPELEEIQCLLFDLGSHIATPRTEGSSSSMHLARTEFSETHVEKIELAIDEMDKYLAPLKNFILPGGGLESSQFHICRAVCRRTERDMSPLLRESAIDETAPKFINRLSDYFFAVSRYCSLVTNHPESVYKLPKDRDSNNKYQRSGLSVMKEYDDDDQHQISISAA</sequence>
<dbReference type="GeneID" id="14870133"/>
<comment type="similarity">
    <text evidence="4">Belongs to the Cob(I)alamin adenosyltransferase family.</text>
</comment>
<dbReference type="PANTHER" id="PTHR12213">
    <property type="entry name" value="CORRINOID ADENOSYLTRANSFERASE"/>
    <property type="match status" value="1"/>
</dbReference>
<keyword evidence="1 4" id="KW-0808">Transferase</keyword>
<dbReference type="AlphaFoldDB" id="F4Q1V2"/>
<dbReference type="PANTHER" id="PTHR12213:SF0">
    <property type="entry name" value="CORRINOID ADENOSYLTRANSFERASE MMAB"/>
    <property type="match status" value="1"/>
</dbReference>
<evidence type="ECO:0000256" key="1">
    <source>
        <dbReference type="ARBA" id="ARBA00022679"/>
    </source>
</evidence>
<reference evidence="7" key="1">
    <citation type="journal article" date="2011" name="Genome Res.">
        <title>Phylogeny-wide analysis of social amoeba genomes highlights ancient origins for complex intercellular communication.</title>
        <authorList>
            <person name="Heidel A.J."/>
            <person name="Lawal H.M."/>
            <person name="Felder M."/>
            <person name="Schilde C."/>
            <person name="Helps N.R."/>
            <person name="Tunggal B."/>
            <person name="Rivero F."/>
            <person name="John U."/>
            <person name="Schleicher M."/>
            <person name="Eichinger L."/>
            <person name="Platzer M."/>
            <person name="Noegel A.A."/>
            <person name="Schaap P."/>
            <person name="Gloeckner G."/>
        </authorList>
    </citation>
    <scope>NUCLEOTIDE SEQUENCE [LARGE SCALE GENOMIC DNA]</scope>
    <source>
        <strain evidence="7">SH3</strain>
    </source>
</reference>
<dbReference type="OrthoDB" id="549173at2759"/>
<organism evidence="6 7">
    <name type="scientific">Cavenderia fasciculata</name>
    <name type="common">Slime mold</name>
    <name type="synonym">Dictyostelium fasciculatum</name>
    <dbReference type="NCBI Taxonomy" id="261658"/>
    <lineage>
        <taxon>Eukaryota</taxon>
        <taxon>Amoebozoa</taxon>
        <taxon>Evosea</taxon>
        <taxon>Eumycetozoa</taxon>
        <taxon>Dictyostelia</taxon>
        <taxon>Acytosteliales</taxon>
        <taxon>Cavenderiaceae</taxon>
        <taxon>Cavenderia</taxon>
    </lineage>
</organism>
<keyword evidence="3 4" id="KW-0067">ATP-binding</keyword>
<feature type="domain" description="Cobalamin adenosyltransferase-like" evidence="5">
    <location>
        <begin position="19"/>
        <end position="136"/>
    </location>
</feature>
<evidence type="ECO:0000313" key="7">
    <source>
        <dbReference type="Proteomes" id="UP000007797"/>
    </source>
</evidence>
<dbReference type="Proteomes" id="UP000007797">
    <property type="component" value="Unassembled WGS sequence"/>
</dbReference>
<evidence type="ECO:0000256" key="4">
    <source>
        <dbReference type="RuleBase" id="RU366026"/>
    </source>
</evidence>
<name>F4Q1V2_CACFS</name>
<dbReference type="GO" id="GO:0008817">
    <property type="term" value="F:corrinoid adenosyltransferase activity"/>
    <property type="evidence" value="ECO:0007669"/>
    <property type="project" value="TreeGrafter"/>
</dbReference>
<keyword evidence="2 4" id="KW-0547">Nucleotide-binding</keyword>
<dbReference type="InterPro" id="IPR036451">
    <property type="entry name" value="CblAdoTrfase-like_sf"/>
</dbReference>
<proteinExistence type="inferred from homology"/>
<evidence type="ECO:0000313" key="6">
    <source>
        <dbReference type="EMBL" id="EGG17972.1"/>
    </source>
</evidence>